<sequence length="687" mass="76726">MLTSSIDNDEDHFRERLDSINKEMQDIIDRTAIQRDKIFRSSAIRSSPWSLADGQIMGITDSINIPHNFSSTTTTTAAATAADVVVAAAAPTQRILDEAALKRIVADEMNKWKSTFQQNLNDTVSNVHSDVDRRFEAVQKSQLELAESLKEAVEASQRSIKEVQTVLTQMQRTSGRTVEDLARELDKYVRKNSLEQTRLCDAVAALENESRIDQQRGDRRVDELVRRHHDLVRNSLLQLDAHVDGLRDELQSTLRVQARQAAEESDLLHQQVSRVQGSLEATNDTVARWVAELRTLMEENITRRSEVRSCRRDFNRLEMLLQCLPVTDGNNSGGIRISKEKGNGTQGDIMNISNGGGGGGGRGGGVSREGFMALNEKVDFLSTNMQKMEKQIVMMDTALRSLFARGGAAAAAGNNASYLSQSHSGMMEGRSYRPSPLDTRSFHTTDPSQLSQDVSPMSMGSQHQQQQQMRMMMQNRSSLGPGVMARAHGGLSPMSSSTPSPMSATTRLGNAPSFDPRKQNHHYQQQQQHPHHQYQHQQHQHHYHQMLLQQQQQQQRQQEEEEKRRASLMGAGSRSRHVSGEWGSPADRSGPSSRRFPQRMEDVMHSQQREVPHASESTASEGATKGPTSQKSDSDVRSHVPTPSDSYVTDADVNERDEDTSMQYVPAPSSDVESELENKKLARLALD</sequence>
<dbReference type="VEuPathDB" id="TriTrypDB:TM35_000043210"/>
<feature type="compositionally biased region" description="Basic and acidic residues" evidence="2">
    <location>
        <begin position="676"/>
        <end position="687"/>
    </location>
</feature>
<dbReference type="GeneID" id="39982295"/>
<feature type="region of interest" description="Disordered" evidence="2">
    <location>
        <begin position="334"/>
        <end position="363"/>
    </location>
</feature>
<feature type="compositionally biased region" description="Basic and acidic residues" evidence="2">
    <location>
        <begin position="598"/>
        <end position="613"/>
    </location>
</feature>
<evidence type="ECO:0000313" key="3">
    <source>
        <dbReference type="EMBL" id="ORC92107.1"/>
    </source>
</evidence>
<feature type="compositionally biased region" description="Basic residues" evidence="2">
    <location>
        <begin position="529"/>
        <end position="544"/>
    </location>
</feature>
<dbReference type="OrthoDB" id="245890at2759"/>
<protein>
    <submittedName>
        <fullName evidence="3">Uncharacterized protein</fullName>
    </submittedName>
</protein>
<feature type="compositionally biased region" description="Polar residues" evidence="2">
    <location>
        <begin position="615"/>
        <end position="631"/>
    </location>
</feature>
<comment type="caution">
    <text evidence="3">The sequence shown here is derived from an EMBL/GenBank/DDBJ whole genome shotgun (WGS) entry which is preliminary data.</text>
</comment>
<evidence type="ECO:0000313" key="4">
    <source>
        <dbReference type="Proteomes" id="UP000192257"/>
    </source>
</evidence>
<dbReference type="EMBL" id="NBCO01000004">
    <property type="protein sequence ID" value="ORC92107.1"/>
    <property type="molecule type" value="Genomic_DNA"/>
</dbReference>
<accession>A0A1X0P594</accession>
<evidence type="ECO:0000256" key="1">
    <source>
        <dbReference type="SAM" id="Coils"/>
    </source>
</evidence>
<feature type="compositionally biased region" description="Low complexity" evidence="2">
    <location>
        <begin position="492"/>
        <end position="506"/>
    </location>
</feature>
<proteinExistence type="predicted"/>
<feature type="compositionally biased region" description="Gly residues" evidence="2">
    <location>
        <begin position="354"/>
        <end position="363"/>
    </location>
</feature>
<name>A0A1X0P594_9TRYP</name>
<gene>
    <name evidence="3" type="ORF">TM35_000043210</name>
</gene>
<feature type="compositionally biased region" description="Low complexity" evidence="2">
    <location>
        <begin position="545"/>
        <end position="556"/>
    </location>
</feature>
<feature type="compositionally biased region" description="Low complexity" evidence="2">
    <location>
        <begin position="455"/>
        <end position="478"/>
    </location>
</feature>
<dbReference type="RefSeq" id="XP_028886173.1">
    <property type="nucleotide sequence ID" value="XM_029022515.1"/>
</dbReference>
<feature type="region of interest" description="Disordered" evidence="2">
    <location>
        <begin position="425"/>
        <end position="687"/>
    </location>
</feature>
<feature type="coiled-coil region" evidence="1">
    <location>
        <begin position="138"/>
        <end position="166"/>
    </location>
</feature>
<evidence type="ECO:0000256" key="2">
    <source>
        <dbReference type="SAM" id="MobiDB-lite"/>
    </source>
</evidence>
<reference evidence="3 4" key="1">
    <citation type="submission" date="2017-03" db="EMBL/GenBank/DDBJ databases">
        <title>An alternative strategy for trypanosome survival in the mammalian bloodstream revealed through genome and transcriptome analysis of the ubiquitous bovine parasite Trypanosoma (Megatrypanum) theileri.</title>
        <authorList>
            <person name="Kelly S."/>
            <person name="Ivens A."/>
            <person name="Mott A."/>
            <person name="O'Neill E."/>
            <person name="Emms D."/>
            <person name="Macleod O."/>
            <person name="Voorheis P."/>
            <person name="Matthews J."/>
            <person name="Matthews K."/>
            <person name="Carrington M."/>
        </authorList>
    </citation>
    <scope>NUCLEOTIDE SEQUENCE [LARGE SCALE GENOMIC DNA]</scope>
    <source>
        <strain evidence="3">Edinburgh</strain>
    </source>
</reference>
<keyword evidence="1" id="KW-0175">Coiled coil</keyword>
<keyword evidence="4" id="KW-1185">Reference proteome</keyword>
<organism evidence="3 4">
    <name type="scientific">Trypanosoma theileri</name>
    <dbReference type="NCBI Taxonomy" id="67003"/>
    <lineage>
        <taxon>Eukaryota</taxon>
        <taxon>Discoba</taxon>
        <taxon>Euglenozoa</taxon>
        <taxon>Kinetoplastea</taxon>
        <taxon>Metakinetoplastina</taxon>
        <taxon>Trypanosomatida</taxon>
        <taxon>Trypanosomatidae</taxon>
        <taxon>Trypanosoma</taxon>
    </lineage>
</organism>
<dbReference type="AlphaFoldDB" id="A0A1X0P594"/>
<dbReference type="Proteomes" id="UP000192257">
    <property type="component" value="Unassembled WGS sequence"/>
</dbReference>
<feature type="compositionally biased region" description="Polar residues" evidence="2">
    <location>
        <begin position="442"/>
        <end position="454"/>
    </location>
</feature>